<evidence type="ECO:0000313" key="1">
    <source>
        <dbReference type="EMBL" id="RAU95861.1"/>
    </source>
</evidence>
<sequence length="151" mass="16549">MAAPTPPACPIPVGAVAGDWFDIADPDGHRMLTWSRHDVASCRLRCDPARDTITVVRMSDPDAEAEAVERWLDQLDPDDPTVRVYDVEALSRAARQLEQAVADALAAGVPARVIRLTTELLEDRLSVLLRTGETIPAPEPWDQLGLRDDDS</sequence>
<reference evidence="1 2" key="1">
    <citation type="submission" date="2018-06" db="EMBL/GenBank/DDBJ databases">
        <title>NTM in soil in Japan.</title>
        <authorList>
            <person name="Ohya K."/>
        </authorList>
    </citation>
    <scope>NUCLEOTIDE SEQUENCE [LARGE SCALE GENOMIC DNA]</scope>
    <source>
        <strain evidence="1 2">GF76</strain>
    </source>
</reference>
<name>A0A329KP50_9MYCO</name>
<comment type="caution">
    <text evidence="1">The sequence shown here is derived from an EMBL/GenBank/DDBJ whole genome shotgun (WGS) entry which is preliminary data.</text>
</comment>
<proteinExistence type="predicted"/>
<accession>A0A329KP50</accession>
<dbReference type="AlphaFoldDB" id="A0A329KP50"/>
<protein>
    <submittedName>
        <fullName evidence="1">Uncharacterized protein</fullName>
    </submittedName>
</protein>
<gene>
    <name evidence="1" type="ORF">DQP58_11365</name>
</gene>
<evidence type="ECO:0000313" key="2">
    <source>
        <dbReference type="Proteomes" id="UP000250347"/>
    </source>
</evidence>
<dbReference type="EMBL" id="QMEU01000025">
    <property type="protein sequence ID" value="RAU95861.1"/>
    <property type="molecule type" value="Genomic_DNA"/>
</dbReference>
<dbReference type="Proteomes" id="UP000250347">
    <property type="component" value="Unassembled WGS sequence"/>
</dbReference>
<organism evidence="1 2">
    <name type="scientific">Mycobacterium colombiense</name>
    <dbReference type="NCBI Taxonomy" id="339268"/>
    <lineage>
        <taxon>Bacteria</taxon>
        <taxon>Bacillati</taxon>
        <taxon>Actinomycetota</taxon>
        <taxon>Actinomycetes</taxon>
        <taxon>Mycobacteriales</taxon>
        <taxon>Mycobacteriaceae</taxon>
        <taxon>Mycobacterium</taxon>
        <taxon>Mycobacterium avium complex (MAC)</taxon>
    </lineage>
</organism>